<dbReference type="InterPro" id="IPR052022">
    <property type="entry name" value="26kDa_periplasmic_antigen"/>
</dbReference>
<evidence type="ECO:0008006" key="4">
    <source>
        <dbReference type="Google" id="ProtNLM"/>
    </source>
</evidence>
<feature type="transmembrane region" description="Helical" evidence="1">
    <location>
        <begin position="20"/>
        <end position="39"/>
    </location>
</feature>
<keyword evidence="1" id="KW-1133">Transmembrane helix</keyword>
<dbReference type="Gene3D" id="3.30.110.170">
    <property type="entry name" value="Protein of unknown function (DUF541), domain 1"/>
    <property type="match status" value="1"/>
</dbReference>
<dbReference type="PANTHER" id="PTHR34387">
    <property type="entry name" value="SLR1258 PROTEIN"/>
    <property type="match status" value="1"/>
</dbReference>
<keyword evidence="1" id="KW-0812">Transmembrane</keyword>
<dbReference type="PANTHER" id="PTHR34387:SF1">
    <property type="entry name" value="PERIPLASMIC IMMUNOGENIC PROTEIN"/>
    <property type="match status" value="1"/>
</dbReference>
<dbReference type="InterPro" id="IPR007497">
    <property type="entry name" value="SIMPL/DUF541"/>
</dbReference>
<evidence type="ECO:0000313" key="3">
    <source>
        <dbReference type="Proteomes" id="UP000178723"/>
    </source>
</evidence>
<dbReference type="GO" id="GO:0006974">
    <property type="term" value="P:DNA damage response"/>
    <property type="evidence" value="ECO:0007669"/>
    <property type="project" value="TreeGrafter"/>
</dbReference>
<accession>A0A1F7V674</accession>
<evidence type="ECO:0000256" key="1">
    <source>
        <dbReference type="SAM" id="Phobius"/>
    </source>
</evidence>
<sequence length="260" mass="27929">MLDNHRSIWPNFDDEKPYAVLVMGLVFIIFLSFVVKIVTDARTYQFIGLAPDTPNTITIVGEGKMTGAPDVAMVDLGVLSTSNKVSGAQADNTKKMNELADRLLKIGIKKDDMKTTQYYINPRYDYIDGRSVLAGYDVQQTLKVKIRDLDKVGAALSIAGEVGANQVGGLNITIDDPEPLRAAARIKAVTSARSKAAALAQSIGVKLGRVVSFSENSSDEQPPYMMKESFGVGGGGAPAPNIQSGSLEITSNVTLSYEIH</sequence>
<organism evidence="2 3">
    <name type="scientific">Candidatus Uhrbacteria bacterium RIFCSPLOWO2_02_FULL_48_12</name>
    <dbReference type="NCBI Taxonomy" id="1802407"/>
    <lineage>
        <taxon>Bacteria</taxon>
        <taxon>Candidatus Uhriibacteriota</taxon>
    </lineage>
</organism>
<protein>
    <recommendedName>
        <fullName evidence="4">SIMPL domain-containing protein</fullName>
    </recommendedName>
</protein>
<evidence type="ECO:0000313" key="2">
    <source>
        <dbReference type="EMBL" id="OGL85999.1"/>
    </source>
</evidence>
<dbReference type="STRING" id="1802407.A3I40_00505"/>
<gene>
    <name evidence="2" type="ORF">A3I40_00505</name>
</gene>
<dbReference type="Proteomes" id="UP000178723">
    <property type="component" value="Unassembled WGS sequence"/>
</dbReference>
<dbReference type="AlphaFoldDB" id="A0A1F7V674"/>
<proteinExistence type="predicted"/>
<reference evidence="2 3" key="1">
    <citation type="journal article" date="2016" name="Nat. Commun.">
        <title>Thousands of microbial genomes shed light on interconnected biogeochemical processes in an aquifer system.</title>
        <authorList>
            <person name="Anantharaman K."/>
            <person name="Brown C.T."/>
            <person name="Hug L.A."/>
            <person name="Sharon I."/>
            <person name="Castelle C.J."/>
            <person name="Probst A.J."/>
            <person name="Thomas B.C."/>
            <person name="Singh A."/>
            <person name="Wilkins M.J."/>
            <person name="Karaoz U."/>
            <person name="Brodie E.L."/>
            <person name="Williams K.H."/>
            <person name="Hubbard S.S."/>
            <person name="Banfield J.F."/>
        </authorList>
    </citation>
    <scope>NUCLEOTIDE SEQUENCE [LARGE SCALE GENOMIC DNA]</scope>
</reference>
<dbReference type="EMBL" id="MGEP01000055">
    <property type="protein sequence ID" value="OGL85999.1"/>
    <property type="molecule type" value="Genomic_DNA"/>
</dbReference>
<dbReference type="Pfam" id="PF04402">
    <property type="entry name" value="SIMPL"/>
    <property type="match status" value="1"/>
</dbReference>
<name>A0A1F7V674_9BACT</name>
<keyword evidence="1" id="KW-0472">Membrane</keyword>
<dbReference type="Gene3D" id="3.30.70.2970">
    <property type="entry name" value="Protein of unknown function (DUF541), domain 2"/>
    <property type="match status" value="1"/>
</dbReference>
<comment type="caution">
    <text evidence="2">The sequence shown here is derived from an EMBL/GenBank/DDBJ whole genome shotgun (WGS) entry which is preliminary data.</text>
</comment>